<sequence length="306" mass="31973">MHAGAAAVGAGAAGAPSSSGASSGLGPYQIAELVAYLPQELFEQQAGQQRQQQAQQQSGAFTLPLLQQAGSSNNGGTSSSGSDNEAEQQLSEDLAAALLAGARDIARQAASAAGVGHSSDGQQQQQPPAASRRRSEPGGAVVQLVRSAAASLADWWAVQQGRACPVTKRTLGELTAFQLPNQTNRLAVQFDPFSRPQVPFISGIEVFEPGHCTTPHVHPHAHELFFILAGEGTGFCGSERFPVRAGDVVVFRPGALHGIDNSPDSRMYCLELMVPNEEFAEYVRAGTDTGHLAADDMCVLASIGCR</sequence>
<dbReference type="EMBL" id="LHPG02000009">
    <property type="protein sequence ID" value="PRW56312.1"/>
    <property type="molecule type" value="Genomic_DNA"/>
</dbReference>
<dbReference type="Gene3D" id="2.60.120.10">
    <property type="entry name" value="Jelly Rolls"/>
    <property type="match status" value="1"/>
</dbReference>
<keyword evidence="1" id="KW-0238">DNA-binding</keyword>
<dbReference type="AlphaFoldDB" id="A0A2P6TQN8"/>
<evidence type="ECO:0000313" key="5">
    <source>
        <dbReference type="Proteomes" id="UP000239899"/>
    </source>
</evidence>
<comment type="caution">
    <text evidence="4">The sequence shown here is derived from an EMBL/GenBank/DDBJ whole genome shotgun (WGS) entry which is preliminary data.</text>
</comment>
<accession>A0A2P6TQN8</accession>
<reference evidence="4 5" key="1">
    <citation type="journal article" date="2018" name="Plant J.">
        <title>Genome sequences of Chlorella sorokiniana UTEX 1602 and Micractinium conductrix SAG 241.80: implications to maltose excretion by a green alga.</title>
        <authorList>
            <person name="Arriola M.B."/>
            <person name="Velmurugan N."/>
            <person name="Zhang Y."/>
            <person name="Plunkett M.H."/>
            <person name="Hondzo H."/>
            <person name="Barney B.M."/>
        </authorList>
    </citation>
    <scope>NUCLEOTIDE SEQUENCE [LARGE SCALE GENOMIC DNA]</scope>
    <source>
        <strain evidence="5">UTEX 1602</strain>
    </source>
</reference>
<dbReference type="PANTHER" id="PTHR43346:SF1">
    <property type="entry name" value="QUERCETIN 2,3-DIOXYGENASE-RELATED"/>
    <property type="match status" value="1"/>
</dbReference>
<dbReference type="InterPro" id="IPR014710">
    <property type="entry name" value="RmlC-like_jellyroll"/>
</dbReference>
<dbReference type="GO" id="GO:0003677">
    <property type="term" value="F:DNA binding"/>
    <property type="evidence" value="ECO:0007669"/>
    <property type="project" value="UniProtKB-KW"/>
</dbReference>
<keyword evidence="5" id="KW-1185">Reference proteome</keyword>
<feature type="domain" description="Cupin type-2" evidence="3">
    <location>
        <begin position="204"/>
        <end position="270"/>
    </location>
</feature>
<dbReference type="OrthoDB" id="1546383at2759"/>
<name>A0A2P6TQN8_CHLSO</name>
<feature type="region of interest" description="Disordered" evidence="2">
    <location>
        <begin position="67"/>
        <end position="89"/>
    </location>
</feature>
<feature type="compositionally biased region" description="Low complexity" evidence="2">
    <location>
        <begin position="70"/>
        <end position="89"/>
    </location>
</feature>
<dbReference type="InterPro" id="IPR037923">
    <property type="entry name" value="HTH-like"/>
</dbReference>
<evidence type="ECO:0000259" key="3">
    <source>
        <dbReference type="Pfam" id="PF07883"/>
    </source>
</evidence>
<gene>
    <name evidence="4" type="ORF">C2E21_5059</name>
</gene>
<organism evidence="4 5">
    <name type="scientific">Chlorella sorokiniana</name>
    <name type="common">Freshwater green alga</name>
    <dbReference type="NCBI Taxonomy" id="3076"/>
    <lineage>
        <taxon>Eukaryota</taxon>
        <taxon>Viridiplantae</taxon>
        <taxon>Chlorophyta</taxon>
        <taxon>core chlorophytes</taxon>
        <taxon>Trebouxiophyceae</taxon>
        <taxon>Chlorellales</taxon>
        <taxon>Chlorellaceae</taxon>
        <taxon>Chlorella clade</taxon>
        <taxon>Chlorella</taxon>
    </lineage>
</organism>
<feature type="region of interest" description="Disordered" evidence="2">
    <location>
        <begin position="1"/>
        <end position="24"/>
    </location>
</feature>
<dbReference type="InterPro" id="IPR052538">
    <property type="entry name" value="Flavonoid_dioxygenase-like"/>
</dbReference>
<evidence type="ECO:0000313" key="4">
    <source>
        <dbReference type="EMBL" id="PRW56312.1"/>
    </source>
</evidence>
<dbReference type="Proteomes" id="UP000239899">
    <property type="component" value="Unassembled WGS sequence"/>
</dbReference>
<dbReference type="PANTHER" id="PTHR43346">
    <property type="entry name" value="LIGAND BINDING DOMAIN PROTEIN, PUTATIVE (AFU_ORTHOLOGUE AFUA_6G14370)-RELATED"/>
    <property type="match status" value="1"/>
</dbReference>
<dbReference type="Pfam" id="PF07883">
    <property type="entry name" value="Cupin_2"/>
    <property type="match status" value="1"/>
</dbReference>
<dbReference type="SUPFAM" id="SSF51215">
    <property type="entry name" value="Regulatory protein AraC"/>
    <property type="match status" value="1"/>
</dbReference>
<evidence type="ECO:0000256" key="2">
    <source>
        <dbReference type="SAM" id="MobiDB-lite"/>
    </source>
</evidence>
<dbReference type="InterPro" id="IPR013096">
    <property type="entry name" value="Cupin_2"/>
</dbReference>
<protein>
    <submittedName>
        <fullName evidence="4">Cupin</fullName>
    </submittedName>
</protein>
<feature type="region of interest" description="Disordered" evidence="2">
    <location>
        <begin position="110"/>
        <end position="140"/>
    </location>
</feature>
<dbReference type="STRING" id="3076.A0A2P6TQN8"/>
<proteinExistence type="predicted"/>
<evidence type="ECO:0000256" key="1">
    <source>
        <dbReference type="ARBA" id="ARBA00023125"/>
    </source>
</evidence>